<keyword evidence="3 7" id="KW-0378">Hydrolase</keyword>
<keyword evidence="6" id="KW-0742">SOS response</keyword>
<dbReference type="InterPro" id="IPR039418">
    <property type="entry name" value="LexA-like"/>
</dbReference>
<dbReference type="PANTHER" id="PTHR33516:SF2">
    <property type="entry name" value="LEXA REPRESSOR-RELATED"/>
    <property type="match status" value="1"/>
</dbReference>
<evidence type="ECO:0000256" key="6">
    <source>
        <dbReference type="ARBA" id="ARBA00023236"/>
    </source>
</evidence>
<evidence type="ECO:0000256" key="7">
    <source>
        <dbReference type="RuleBase" id="RU003991"/>
    </source>
</evidence>
<evidence type="ECO:0000256" key="3">
    <source>
        <dbReference type="ARBA" id="ARBA00022801"/>
    </source>
</evidence>
<evidence type="ECO:0000256" key="4">
    <source>
        <dbReference type="ARBA" id="ARBA00022813"/>
    </source>
</evidence>
<dbReference type="RefSeq" id="WP_283344065.1">
    <property type="nucleotide sequence ID" value="NZ_JASHIF010000007.1"/>
</dbReference>
<sequence>MIAHPLLAKKIQFFTVCSPNGKPLAIPLFNSLVSAGFPSPATDYIELELDFNSLLVSRPSSTFCVRVLGESMKDANIHTGDILVVDKALNAKSGAIVVAILNGEFVVKRLMIEGERYMLVPENLSYKTIHINSDDDFEIWGIVTYVIHKAQ</sequence>
<keyword evidence="2" id="KW-0227">DNA damage</keyword>
<reference evidence="9 10" key="1">
    <citation type="submission" date="2023-05" db="EMBL/GenBank/DDBJ databases">
        <title>Novel species of genus Flectobacillus isolated from stream in China.</title>
        <authorList>
            <person name="Lu H."/>
        </authorList>
    </citation>
    <scope>NUCLEOTIDE SEQUENCE [LARGE SCALE GENOMIC DNA]</scope>
    <source>
        <strain evidence="9 10">KCTC 42575</strain>
    </source>
</reference>
<evidence type="ECO:0000256" key="1">
    <source>
        <dbReference type="ARBA" id="ARBA00007484"/>
    </source>
</evidence>
<dbReference type="Gene3D" id="2.10.109.10">
    <property type="entry name" value="Umud Fragment, subunit A"/>
    <property type="match status" value="1"/>
</dbReference>
<name>A0ABT6Y5Z2_9BACT</name>
<evidence type="ECO:0000256" key="5">
    <source>
        <dbReference type="ARBA" id="ARBA00023204"/>
    </source>
</evidence>
<proteinExistence type="inferred from homology"/>
<keyword evidence="10" id="KW-1185">Reference proteome</keyword>
<dbReference type="SUPFAM" id="SSF51306">
    <property type="entry name" value="LexA/Signal peptidase"/>
    <property type="match status" value="1"/>
</dbReference>
<comment type="similarity">
    <text evidence="1 7">Belongs to the peptidase S24 family.</text>
</comment>
<dbReference type="CDD" id="cd06529">
    <property type="entry name" value="S24_LexA-like"/>
    <property type="match status" value="1"/>
</dbReference>
<dbReference type="InterPro" id="IPR050077">
    <property type="entry name" value="LexA_repressor"/>
</dbReference>
<dbReference type="InterPro" id="IPR006197">
    <property type="entry name" value="Peptidase_S24_LexA"/>
</dbReference>
<dbReference type="InterPro" id="IPR015927">
    <property type="entry name" value="Peptidase_S24_S26A/B/C"/>
</dbReference>
<dbReference type="PRINTS" id="PR00726">
    <property type="entry name" value="LEXASERPTASE"/>
</dbReference>
<accession>A0ABT6Y5Z2</accession>
<evidence type="ECO:0000256" key="2">
    <source>
        <dbReference type="ARBA" id="ARBA00022763"/>
    </source>
</evidence>
<feature type="domain" description="Peptidase S24/S26A/S26B/S26C" evidence="8">
    <location>
        <begin position="27"/>
        <end position="143"/>
    </location>
</feature>
<keyword evidence="9" id="KW-0548">Nucleotidyltransferase</keyword>
<evidence type="ECO:0000259" key="8">
    <source>
        <dbReference type="Pfam" id="PF00717"/>
    </source>
</evidence>
<keyword evidence="5" id="KW-0234">DNA repair</keyword>
<dbReference type="Proteomes" id="UP001236507">
    <property type="component" value="Unassembled WGS sequence"/>
</dbReference>
<dbReference type="EC" id="2.7.7.7" evidence="9"/>
<comment type="caution">
    <text evidence="9">The sequence shown here is derived from an EMBL/GenBank/DDBJ whole genome shotgun (WGS) entry which is preliminary data.</text>
</comment>
<dbReference type="GO" id="GO:0003887">
    <property type="term" value="F:DNA-directed DNA polymerase activity"/>
    <property type="evidence" value="ECO:0007669"/>
    <property type="project" value="UniProtKB-EC"/>
</dbReference>
<evidence type="ECO:0000313" key="10">
    <source>
        <dbReference type="Proteomes" id="UP001236507"/>
    </source>
</evidence>
<dbReference type="NCBIfam" id="NF007621">
    <property type="entry name" value="PRK10276.1"/>
    <property type="match status" value="1"/>
</dbReference>
<protein>
    <submittedName>
        <fullName evidence="9">Translesion error-prone DNA polymerase V autoproteolytic subunit</fullName>
        <ecNumber evidence="9">2.7.7.7</ecNumber>
    </submittedName>
</protein>
<dbReference type="Pfam" id="PF00717">
    <property type="entry name" value="Peptidase_S24"/>
    <property type="match status" value="1"/>
</dbReference>
<dbReference type="PANTHER" id="PTHR33516">
    <property type="entry name" value="LEXA REPRESSOR"/>
    <property type="match status" value="1"/>
</dbReference>
<keyword evidence="9" id="KW-0808">Transferase</keyword>
<gene>
    <name evidence="9" type="primary">umuD</name>
    <name evidence="9" type="ORF">QM524_07225</name>
</gene>
<keyword evidence="4 7" id="KW-0068">Autocatalytic cleavage</keyword>
<evidence type="ECO:0000313" key="9">
    <source>
        <dbReference type="EMBL" id="MDI9858993.1"/>
    </source>
</evidence>
<organism evidence="9 10">
    <name type="scientific">Flectobacillus roseus</name>
    <dbReference type="NCBI Taxonomy" id="502259"/>
    <lineage>
        <taxon>Bacteria</taxon>
        <taxon>Pseudomonadati</taxon>
        <taxon>Bacteroidota</taxon>
        <taxon>Cytophagia</taxon>
        <taxon>Cytophagales</taxon>
        <taxon>Flectobacillaceae</taxon>
        <taxon>Flectobacillus</taxon>
    </lineage>
</organism>
<dbReference type="EMBL" id="JASHIF010000007">
    <property type="protein sequence ID" value="MDI9858993.1"/>
    <property type="molecule type" value="Genomic_DNA"/>
</dbReference>
<dbReference type="InterPro" id="IPR036286">
    <property type="entry name" value="LexA/Signal_pep-like_sf"/>
</dbReference>